<dbReference type="InterPro" id="IPR013103">
    <property type="entry name" value="RVT_2"/>
</dbReference>
<sequence length="506" mass="56878">MPDWYQELGDQKRKSNAGHRAYAIQQGTEQKEVTKDNTTSISDLVMELVRVLKQIPHDPIHVNHTGEYADGSTKQVTQSGFVNLFGKIKLVDTLYVPSFHSNLIFVHKTCATSNIRFTFLSSHCILQDNLTKTIVAVAKHSKHLYIMDKDPFSLAFMNQFLSSHFSFVSQVVGSDLSLWHQKLGHPSHKVLAHVPDEDMPTSIPLANSSPLPTTMSGSSSPVPNTSSPISDLAPAPLPLRQSTLIVYKALEANNTWDVTSLHPIRKLLARDRAYSWPVHQLDINNAFLYGFLDEEEFTSKLAEFGFTQSVHDHYLFIKTAPDGFLALLVYVDDILVMGPLKSLIKEVKSYLDALFTIKDLGYVKYFLGLEVARSPNGMSITQHKYVVDTISDTGMITASSVLTPLPTGIKLTLKSGPIFWEPVKYRKLIGCLLYFGFTRPDISFAVQQLSQYLQRPTEQHWHAALHVVRYFKGTPTTCLFFPSLNTFQLTTYVDADWEPVLILAAR</sequence>
<dbReference type="InterPro" id="IPR043502">
    <property type="entry name" value="DNA/RNA_pol_sf"/>
</dbReference>
<comment type="caution">
    <text evidence="3">The sequence shown here is derived from an EMBL/GenBank/DDBJ whole genome shotgun (WGS) entry which is preliminary data.</text>
</comment>
<organism evidence="3">
    <name type="scientific">Sesamum radiatum</name>
    <name type="common">Black benniseed</name>
    <dbReference type="NCBI Taxonomy" id="300843"/>
    <lineage>
        <taxon>Eukaryota</taxon>
        <taxon>Viridiplantae</taxon>
        <taxon>Streptophyta</taxon>
        <taxon>Embryophyta</taxon>
        <taxon>Tracheophyta</taxon>
        <taxon>Spermatophyta</taxon>
        <taxon>Magnoliopsida</taxon>
        <taxon>eudicotyledons</taxon>
        <taxon>Gunneridae</taxon>
        <taxon>Pentapetalae</taxon>
        <taxon>asterids</taxon>
        <taxon>lamiids</taxon>
        <taxon>Lamiales</taxon>
        <taxon>Pedaliaceae</taxon>
        <taxon>Sesamum</taxon>
    </lineage>
</organism>
<evidence type="ECO:0000259" key="2">
    <source>
        <dbReference type="Pfam" id="PF07727"/>
    </source>
</evidence>
<feature type="domain" description="Reverse transcriptase Ty1/copia-type" evidence="2">
    <location>
        <begin position="298"/>
        <end position="405"/>
    </location>
</feature>
<gene>
    <name evidence="3" type="ORF">Sradi_2515000</name>
</gene>
<evidence type="ECO:0000256" key="1">
    <source>
        <dbReference type="SAM" id="MobiDB-lite"/>
    </source>
</evidence>
<feature type="compositionally biased region" description="Low complexity" evidence="1">
    <location>
        <begin position="216"/>
        <end position="227"/>
    </location>
</feature>
<accession>A0AAW2SKX4</accession>
<feature type="compositionally biased region" description="Polar residues" evidence="1">
    <location>
        <begin position="204"/>
        <end position="215"/>
    </location>
</feature>
<dbReference type="SUPFAM" id="SSF56672">
    <property type="entry name" value="DNA/RNA polymerases"/>
    <property type="match status" value="1"/>
</dbReference>
<protein>
    <submittedName>
        <fullName evidence="3">Retrovirus-related Pol polyprotein from transposon RE2</fullName>
    </submittedName>
</protein>
<feature type="region of interest" description="Disordered" evidence="1">
    <location>
        <begin position="202"/>
        <end position="227"/>
    </location>
</feature>
<dbReference type="Pfam" id="PF07727">
    <property type="entry name" value="RVT_2"/>
    <property type="match status" value="1"/>
</dbReference>
<dbReference type="PANTHER" id="PTHR11439">
    <property type="entry name" value="GAG-POL-RELATED RETROTRANSPOSON"/>
    <property type="match status" value="1"/>
</dbReference>
<name>A0AAW2SKX4_SESRA</name>
<dbReference type="EMBL" id="JACGWJ010000010">
    <property type="protein sequence ID" value="KAL0392922.1"/>
    <property type="molecule type" value="Genomic_DNA"/>
</dbReference>
<dbReference type="AlphaFoldDB" id="A0AAW2SKX4"/>
<reference evidence="3" key="2">
    <citation type="journal article" date="2024" name="Plant">
        <title>Genomic evolution and insights into agronomic trait innovations of Sesamum species.</title>
        <authorList>
            <person name="Miao H."/>
            <person name="Wang L."/>
            <person name="Qu L."/>
            <person name="Liu H."/>
            <person name="Sun Y."/>
            <person name="Le M."/>
            <person name="Wang Q."/>
            <person name="Wei S."/>
            <person name="Zheng Y."/>
            <person name="Lin W."/>
            <person name="Duan Y."/>
            <person name="Cao H."/>
            <person name="Xiong S."/>
            <person name="Wang X."/>
            <person name="Wei L."/>
            <person name="Li C."/>
            <person name="Ma Q."/>
            <person name="Ju M."/>
            <person name="Zhao R."/>
            <person name="Li G."/>
            <person name="Mu C."/>
            <person name="Tian Q."/>
            <person name="Mei H."/>
            <person name="Zhang T."/>
            <person name="Gao T."/>
            <person name="Zhang H."/>
        </authorList>
    </citation>
    <scope>NUCLEOTIDE SEQUENCE</scope>
    <source>
        <strain evidence="3">G02</strain>
    </source>
</reference>
<reference evidence="3" key="1">
    <citation type="submission" date="2020-06" db="EMBL/GenBank/DDBJ databases">
        <authorList>
            <person name="Li T."/>
            <person name="Hu X."/>
            <person name="Zhang T."/>
            <person name="Song X."/>
            <person name="Zhang H."/>
            <person name="Dai N."/>
            <person name="Sheng W."/>
            <person name="Hou X."/>
            <person name="Wei L."/>
        </authorList>
    </citation>
    <scope>NUCLEOTIDE SEQUENCE</scope>
    <source>
        <strain evidence="3">G02</strain>
        <tissue evidence="3">Leaf</tissue>
    </source>
</reference>
<dbReference type="PANTHER" id="PTHR11439:SF465">
    <property type="entry name" value="REVERSE TRANSCRIPTASE TY1_COPIA-TYPE DOMAIN-CONTAINING PROTEIN"/>
    <property type="match status" value="1"/>
</dbReference>
<evidence type="ECO:0000313" key="3">
    <source>
        <dbReference type="EMBL" id="KAL0392922.1"/>
    </source>
</evidence>
<proteinExistence type="predicted"/>